<accession>A0A0B6Z3Y2</accession>
<name>A0A0B6Z3Y2_9EUPU</name>
<dbReference type="EMBL" id="HACG01015741">
    <property type="protein sequence ID" value="CEK62606.1"/>
    <property type="molecule type" value="Transcribed_RNA"/>
</dbReference>
<protein>
    <submittedName>
        <fullName evidence="2">Uncharacterized protein</fullName>
    </submittedName>
</protein>
<proteinExistence type="predicted"/>
<feature type="transmembrane region" description="Helical" evidence="1">
    <location>
        <begin position="33"/>
        <end position="58"/>
    </location>
</feature>
<evidence type="ECO:0000256" key="1">
    <source>
        <dbReference type="SAM" id="Phobius"/>
    </source>
</evidence>
<keyword evidence="1" id="KW-0812">Transmembrane</keyword>
<evidence type="ECO:0000313" key="2">
    <source>
        <dbReference type="EMBL" id="CEK62606.1"/>
    </source>
</evidence>
<keyword evidence="1" id="KW-1133">Transmembrane helix</keyword>
<sequence length="71" mass="8050">GLSMFHSKDYYEKYKCYDIDEIPSEVCSSRRVVIGYAVPVAWAGVVTCALTSVIWLFVSKVLRVIRSKAML</sequence>
<reference evidence="2" key="1">
    <citation type="submission" date="2014-12" db="EMBL/GenBank/DDBJ databases">
        <title>Insight into the proteome of Arion vulgaris.</title>
        <authorList>
            <person name="Aradska J."/>
            <person name="Bulat T."/>
            <person name="Smidak R."/>
            <person name="Sarate P."/>
            <person name="Gangsoo J."/>
            <person name="Sialana F."/>
            <person name="Bilban M."/>
            <person name="Lubec G."/>
        </authorList>
    </citation>
    <scope>NUCLEOTIDE SEQUENCE</scope>
    <source>
        <tissue evidence="2">Skin</tissue>
    </source>
</reference>
<dbReference type="AlphaFoldDB" id="A0A0B6Z3Y2"/>
<keyword evidence="1" id="KW-0472">Membrane</keyword>
<organism evidence="2">
    <name type="scientific">Arion vulgaris</name>
    <dbReference type="NCBI Taxonomy" id="1028688"/>
    <lineage>
        <taxon>Eukaryota</taxon>
        <taxon>Metazoa</taxon>
        <taxon>Spiralia</taxon>
        <taxon>Lophotrochozoa</taxon>
        <taxon>Mollusca</taxon>
        <taxon>Gastropoda</taxon>
        <taxon>Heterobranchia</taxon>
        <taxon>Euthyneura</taxon>
        <taxon>Panpulmonata</taxon>
        <taxon>Eupulmonata</taxon>
        <taxon>Stylommatophora</taxon>
        <taxon>Helicina</taxon>
        <taxon>Arionoidea</taxon>
        <taxon>Arionidae</taxon>
        <taxon>Arion</taxon>
    </lineage>
</organism>
<feature type="non-terminal residue" evidence="2">
    <location>
        <position position="1"/>
    </location>
</feature>
<gene>
    <name evidence="2" type="primary">ORF45617</name>
</gene>